<dbReference type="AlphaFoldDB" id="A0A0J1LFM9"/>
<evidence type="ECO:0000256" key="1">
    <source>
        <dbReference type="ARBA" id="ARBA00022741"/>
    </source>
</evidence>
<evidence type="ECO:0000256" key="2">
    <source>
        <dbReference type="ARBA" id="ARBA00022840"/>
    </source>
</evidence>
<name>A0A0J1LFM9_NIACI</name>
<dbReference type="InterPro" id="IPR003593">
    <property type="entry name" value="AAA+_ATPase"/>
</dbReference>
<dbReference type="Pfam" id="PF00005">
    <property type="entry name" value="ABC_tran"/>
    <property type="match status" value="1"/>
</dbReference>
<keyword evidence="1" id="KW-0547">Nucleotide-binding</keyword>
<dbReference type="GO" id="GO:0016887">
    <property type="term" value="F:ATP hydrolysis activity"/>
    <property type="evidence" value="ECO:0007669"/>
    <property type="project" value="InterPro"/>
</dbReference>
<dbReference type="GeneID" id="56350124"/>
<dbReference type="Gene3D" id="3.40.50.300">
    <property type="entry name" value="P-loop containing nucleotide triphosphate hydrolases"/>
    <property type="match status" value="1"/>
</dbReference>
<dbReference type="InterPro" id="IPR027417">
    <property type="entry name" value="P-loop_NTPase"/>
</dbReference>
<dbReference type="SUPFAM" id="SSF52540">
    <property type="entry name" value="P-loop containing nucleoside triphosphate hydrolases"/>
    <property type="match status" value="1"/>
</dbReference>
<sequence>MIKLENVSFSYGNTPALRNVSIEETEPIIMGLWGRNGSGKTTFMKLLAGMENIDAGRINVSGITPYNNTETMHNITYIQENHPFSILWNVEDALYFGPLFNKNWDADLAEQLVSLFVLPRKKKIKNFSKGMQTMLQIILGLASKSPVTIMDEPTNGLDAHMRKQFYNALLNTYEEDPRLIILSTHHIDEMEALCEKIAVINEQTIVRYEETEELKSRGIHLSGLASAIEPLIEGYPILEKRKLGKQMTVMMDDVYSDNWISKAKDAGVTIEKAKLQDYLVNYTTRKEGQKI</sequence>
<gene>
    <name evidence="4" type="ORF">ABW02_02875</name>
</gene>
<protein>
    <submittedName>
        <fullName evidence="4">Multidrug ABC transporter ATP-binding protein</fullName>
    </submittedName>
</protein>
<comment type="caution">
    <text evidence="4">The sequence shown here is derived from an EMBL/GenBank/DDBJ whole genome shotgun (WGS) entry which is preliminary data.</text>
</comment>
<dbReference type="SMART" id="SM00382">
    <property type="entry name" value="AAA"/>
    <property type="match status" value="1"/>
</dbReference>
<dbReference type="CDD" id="cd03230">
    <property type="entry name" value="ABC_DR_subfamily_A"/>
    <property type="match status" value="1"/>
</dbReference>
<feature type="domain" description="ABC transporter" evidence="3">
    <location>
        <begin position="2"/>
        <end position="227"/>
    </location>
</feature>
<dbReference type="PANTHER" id="PTHR43158:SF5">
    <property type="entry name" value="ABC TRANSPORTER, ATP-BINDING PROTEIN"/>
    <property type="match status" value="1"/>
</dbReference>
<proteinExistence type="predicted"/>
<organism evidence="4 5">
    <name type="scientific">Niallia circulans</name>
    <name type="common">Bacillus circulans</name>
    <dbReference type="NCBI Taxonomy" id="1397"/>
    <lineage>
        <taxon>Bacteria</taxon>
        <taxon>Bacillati</taxon>
        <taxon>Bacillota</taxon>
        <taxon>Bacilli</taxon>
        <taxon>Bacillales</taxon>
        <taxon>Bacillaceae</taxon>
        <taxon>Niallia</taxon>
    </lineage>
</organism>
<dbReference type="InterPro" id="IPR017871">
    <property type="entry name" value="ABC_transporter-like_CS"/>
</dbReference>
<dbReference type="PANTHER" id="PTHR43158">
    <property type="entry name" value="SKFA PEPTIDE EXPORT ATP-BINDING PROTEIN SKFE"/>
    <property type="match status" value="1"/>
</dbReference>
<dbReference type="EMBL" id="LDPH01000002">
    <property type="protein sequence ID" value="KLV27860.1"/>
    <property type="molecule type" value="Genomic_DNA"/>
</dbReference>
<keyword evidence="5" id="KW-1185">Reference proteome</keyword>
<keyword evidence="2 4" id="KW-0067">ATP-binding</keyword>
<dbReference type="InterPro" id="IPR003439">
    <property type="entry name" value="ABC_transporter-like_ATP-bd"/>
</dbReference>
<dbReference type="PATRIC" id="fig|1397.4.peg.1837"/>
<evidence type="ECO:0000313" key="4">
    <source>
        <dbReference type="EMBL" id="KLV27860.1"/>
    </source>
</evidence>
<reference evidence="4 5" key="1">
    <citation type="submission" date="2015-05" db="EMBL/GenBank/DDBJ databases">
        <title>Whole genome sequence and identification of bacterial endophytes from Costus igneus.</title>
        <authorList>
            <person name="Lee Y.P."/>
            <person name="Gan H.M."/>
            <person name="Eng W."/>
            <person name="Wheatley M.S."/>
            <person name="Caraballo A."/>
            <person name="Polter S."/>
            <person name="Savka M.A."/>
            <person name="Hudson A.O."/>
        </authorList>
    </citation>
    <scope>NUCLEOTIDE SEQUENCE [LARGE SCALE GENOMIC DNA]</scope>
    <source>
        <strain evidence="4 5">RIT379</strain>
    </source>
</reference>
<dbReference type="RefSeq" id="WP_047940415.1">
    <property type="nucleotide sequence ID" value="NZ_CP053989.1"/>
</dbReference>
<dbReference type="Proteomes" id="UP000036045">
    <property type="component" value="Unassembled WGS sequence"/>
</dbReference>
<accession>A0A0J1LFM9</accession>
<dbReference type="PROSITE" id="PS00211">
    <property type="entry name" value="ABC_TRANSPORTER_1"/>
    <property type="match status" value="1"/>
</dbReference>
<dbReference type="PROSITE" id="PS50893">
    <property type="entry name" value="ABC_TRANSPORTER_2"/>
    <property type="match status" value="1"/>
</dbReference>
<dbReference type="GO" id="GO:0005524">
    <property type="term" value="F:ATP binding"/>
    <property type="evidence" value="ECO:0007669"/>
    <property type="project" value="UniProtKB-KW"/>
</dbReference>
<dbReference type="OrthoDB" id="9804819at2"/>
<evidence type="ECO:0000313" key="5">
    <source>
        <dbReference type="Proteomes" id="UP000036045"/>
    </source>
</evidence>
<evidence type="ECO:0000259" key="3">
    <source>
        <dbReference type="PROSITE" id="PS50893"/>
    </source>
</evidence>